<organism evidence="6 7">
    <name type="scientific">Skeletonema marinoi</name>
    <dbReference type="NCBI Taxonomy" id="267567"/>
    <lineage>
        <taxon>Eukaryota</taxon>
        <taxon>Sar</taxon>
        <taxon>Stramenopiles</taxon>
        <taxon>Ochrophyta</taxon>
        <taxon>Bacillariophyta</taxon>
        <taxon>Coscinodiscophyceae</taxon>
        <taxon>Thalassiosirophycidae</taxon>
        <taxon>Thalassiosirales</taxon>
        <taxon>Skeletonemataceae</taxon>
        <taxon>Skeletonema</taxon>
        <taxon>Skeletonema marinoi-dohrnii complex</taxon>
    </lineage>
</organism>
<keyword evidence="7" id="KW-1185">Reference proteome</keyword>
<dbReference type="Pfam" id="PF08240">
    <property type="entry name" value="ADH_N"/>
    <property type="match status" value="1"/>
</dbReference>
<evidence type="ECO:0000256" key="1">
    <source>
        <dbReference type="ARBA" id="ARBA00001947"/>
    </source>
</evidence>
<dbReference type="SUPFAM" id="SSF50129">
    <property type="entry name" value="GroES-like"/>
    <property type="match status" value="1"/>
</dbReference>
<sequence length="155" mass="16931">MIDNDSNNNEDEDEGPLPLVTEACVCHEKGAKLVRDEITLPSLTATQVEGNTDFPIVLGHEGVGIIRKIGSSVNTLGIGDRVGVFWIRDSCQCQCCDACLAGRENICEEGFQGLYLGKFDAYILLSLWLKRRPLTSSRSSPCRSFCGMLGKESSQ</sequence>
<evidence type="ECO:0000256" key="3">
    <source>
        <dbReference type="ARBA" id="ARBA00022833"/>
    </source>
</evidence>
<proteinExistence type="predicted"/>
<dbReference type="Proteomes" id="UP001224775">
    <property type="component" value="Unassembled WGS sequence"/>
</dbReference>
<evidence type="ECO:0000313" key="6">
    <source>
        <dbReference type="EMBL" id="KAK1737937.1"/>
    </source>
</evidence>
<keyword evidence="2" id="KW-0479">Metal-binding</keyword>
<keyword evidence="4 6" id="KW-0560">Oxidoreductase</keyword>
<dbReference type="GO" id="GO:0008270">
    <property type="term" value="F:zinc ion binding"/>
    <property type="evidence" value="ECO:0007669"/>
    <property type="project" value="InterPro"/>
</dbReference>
<protein>
    <submittedName>
        <fullName evidence="6">Cinnamyl-alcohol dehydrogenase</fullName>
        <ecNumber evidence="6">1.1.1.195</ecNumber>
    </submittedName>
</protein>
<evidence type="ECO:0000259" key="5">
    <source>
        <dbReference type="Pfam" id="PF08240"/>
    </source>
</evidence>
<dbReference type="PANTHER" id="PTHR42940:SF8">
    <property type="entry name" value="VACUOLAR PROTEIN SORTING-ASSOCIATED PROTEIN 11"/>
    <property type="match status" value="1"/>
</dbReference>
<dbReference type="InterPro" id="IPR013154">
    <property type="entry name" value="ADH-like_N"/>
</dbReference>
<keyword evidence="3" id="KW-0862">Zinc</keyword>
<feature type="domain" description="Alcohol dehydrogenase-like N-terminal" evidence="5">
    <location>
        <begin position="49"/>
        <end position="125"/>
    </location>
</feature>
<evidence type="ECO:0000256" key="2">
    <source>
        <dbReference type="ARBA" id="ARBA00022723"/>
    </source>
</evidence>
<evidence type="ECO:0000313" key="7">
    <source>
        <dbReference type="Proteomes" id="UP001224775"/>
    </source>
</evidence>
<dbReference type="InterPro" id="IPR011032">
    <property type="entry name" value="GroES-like_sf"/>
</dbReference>
<comment type="caution">
    <text evidence="6">The sequence shown here is derived from an EMBL/GenBank/DDBJ whole genome shotgun (WGS) entry which is preliminary data.</text>
</comment>
<dbReference type="PANTHER" id="PTHR42940">
    <property type="entry name" value="ALCOHOL DEHYDROGENASE 1-RELATED"/>
    <property type="match status" value="1"/>
</dbReference>
<evidence type="ECO:0000256" key="4">
    <source>
        <dbReference type="ARBA" id="ARBA00023002"/>
    </source>
</evidence>
<dbReference type="EMBL" id="JATAAI010000022">
    <property type="protein sequence ID" value="KAK1737937.1"/>
    <property type="molecule type" value="Genomic_DNA"/>
</dbReference>
<reference evidence="6" key="1">
    <citation type="submission" date="2023-06" db="EMBL/GenBank/DDBJ databases">
        <title>Survivors Of The Sea: Transcriptome response of Skeletonema marinoi to long-term dormancy.</title>
        <authorList>
            <person name="Pinder M.I.M."/>
            <person name="Kourtchenko O."/>
            <person name="Robertson E.K."/>
            <person name="Larsson T."/>
            <person name="Maumus F."/>
            <person name="Osuna-Cruz C.M."/>
            <person name="Vancaester E."/>
            <person name="Stenow R."/>
            <person name="Vandepoele K."/>
            <person name="Ploug H."/>
            <person name="Bruchert V."/>
            <person name="Godhe A."/>
            <person name="Topel M."/>
        </authorList>
    </citation>
    <scope>NUCLEOTIDE SEQUENCE</scope>
    <source>
        <strain evidence="6">R05AC</strain>
    </source>
</reference>
<dbReference type="GO" id="GO:0045551">
    <property type="term" value="F:cinnamyl-alcohol dehydrogenase activity"/>
    <property type="evidence" value="ECO:0007669"/>
    <property type="project" value="UniProtKB-EC"/>
</dbReference>
<dbReference type="AlphaFoldDB" id="A0AAD9D8H9"/>
<comment type="cofactor">
    <cofactor evidence="1">
        <name>Zn(2+)</name>
        <dbReference type="ChEBI" id="CHEBI:29105"/>
    </cofactor>
</comment>
<dbReference type="Gene3D" id="3.90.180.10">
    <property type="entry name" value="Medium-chain alcohol dehydrogenases, catalytic domain"/>
    <property type="match status" value="1"/>
</dbReference>
<accession>A0AAD9D8H9</accession>
<name>A0AAD9D8H9_9STRA</name>
<dbReference type="PROSITE" id="PS00059">
    <property type="entry name" value="ADH_ZINC"/>
    <property type="match status" value="1"/>
</dbReference>
<dbReference type="EC" id="1.1.1.195" evidence="6"/>
<gene>
    <name evidence="6" type="ORF">QTG54_011231</name>
</gene>
<dbReference type="InterPro" id="IPR002328">
    <property type="entry name" value="ADH_Zn_CS"/>
</dbReference>